<accession>A0A9Q1EHB3</accession>
<feature type="compositionally biased region" description="Acidic residues" evidence="1">
    <location>
        <begin position="153"/>
        <end position="162"/>
    </location>
</feature>
<dbReference type="Proteomes" id="UP001152622">
    <property type="component" value="Chromosome 17"/>
</dbReference>
<dbReference type="AlphaFoldDB" id="A0A9Q1EHB3"/>
<name>A0A9Q1EHB3_SYNKA</name>
<feature type="compositionally biased region" description="Pro residues" evidence="1">
    <location>
        <begin position="108"/>
        <end position="117"/>
    </location>
</feature>
<organism evidence="2 3">
    <name type="scientific">Synaphobranchus kaupii</name>
    <name type="common">Kaup's arrowtooth eel</name>
    <dbReference type="NCBI Taxonomy" id="118154"/>
    <lineage>
        <taxon>Eukaryota</taxon>
        <taxon>Metazoa</taxon>
        <taxon>Chordata</taxon>
        <taxon>Craniata</taxon>
        <taxon>Vertebrata</taxon>
        <taxon>Euteleostomi</taxon>
        <taxon>Actinopterygii</taxon>
        <taxon>Neopterygii</taxon>
        <taxon>Teleostei</taxon>
        <taxon>Anguilliformes</taxon>
        <taxon>Synaphobranchidae</taxon>
        <taxon>Synaphobranchus</taxon>
    </lineage>
</organism>
<reference evidence="2" key="1">
    <citation type="journal article" date="2023" name="Science">
        <title>Genome structures resolve the early diversification of teleost fishes.</title>
        <authorList>
            <person name="Parey E."/>
            <person name="Louis A."/>
            <person name="Montfort J."/>
            <person name="Bouchez O."/>
            <person name="Roques C."/>
            <person name="Iampietro C."/>
            <person name="Lluch J."/>
            <person name="Castinel A."/>
            <person name="Donnadieu C."/>
            <person name="Desvignes T."/>
            <person name="Floi Bucao C."/>
            <person name="Jouanno E."/>
            <person name="Wen M."/>
            <person name="Mejri S."/>
            <person name="Dirks R."/>
            <person name="Jansen H."/>
            <person name="Henkel C."/>
            <person name="Chen W.J."/>
            <person name="Zahm M."/>
            <person name="Cabau C."/>
            <person name="Klopp C."/>
            <person name="Thompson A.W."/>
            <person name="Robinson-Rechavi M."/>
            <person name="Braasch I."/>
            <person name="Lecointre G."/>
            <person name="Bobe J."/>
            <person name="Postlethwait J.H."/>
            <person name="Berthelot C."/>
            <person name="Roest Crollius H."/>
            <person name="Guiguen Y."/>
        </authorList>
    </citation>
    <scope>NUCLEOTIDE SEQUENCE</scope>
    <source>
        <strain evidence="2">WJC10195</strain>
    </source>
</reference>
<sequence length="162" mass="17114">MGTRLAQAACARRASPALSHLVCSCHGERPAGSGNGLRVAEGAGKRSRLKLISECKVSPVGMRGRVASVAERVFCINAAPDRRSAGSWLFPPSSAATVTCHPADSLKIPPPPRPPSPRSQVSPESLIHTRLPPRCPTGDGEIEELARGTEQTDAGEEYDELL</sequence>
<comment type="caution">
    <text evidence="2">The sequence shown here is derived from an EMBL/GenBank/DDBJ whole genome shotgun (WGS) entry which is preliminary data.</text>
</comment>
<proteinExistence type="predicted"/>
<evidence type="ECO:0000256" key="1">
    <source>
        <dbReference type="SAM" id="MobiDB-lite"/>
    </source>
</evidence>
<keyword evidence="3" id="KW-1185">Reference proteome</keyword>
<evidence type="ECO:0000313" key="2">
    <source>
        <dbReference type="EMBL" id="KAJ8338809.1"/>
    </source>
</evidence>
<gene>
    <name evidence="2" type="ORF">SKAU_G00355950</name>
</gene>
<dbReference type="PROSITE" id="PS51257">
    <property type="entry name" value="PROKAR_LIPOPROTEIN"/>
    <property type="match status" value="1"/>
</dbReference>
<dbReference type="EMBL" id="JAINUF010000017">
    <property type="protein sequence ID" value="KAJ8338809.1"/>
    <property type="molecule type" value="Genomic_DNA"/>
</dbReference>
<protein>
    <submittedName>
        <fullName evidence="2">Uncharacterized protein</fullName>
    </submittedName>
</protein>
<evidence type="ECO:0000313" key="3">
    <source>
        <dbReference type="Proteomes" id="UP001152622"/>
    </source>
</evidence>
<feature type="region of interest" description="Disordered" evidence="1">
    <location>
        <begin position="100"/>
        <end position="162"/>
    </location>
</feature>